<evidence type="ECO:0000313" key="8">
    <source>
        <dbReference type="Proteomes" id="UP000248196"/>
    </source>
</evidence>
<dbReference type="EMBL" id="PESE01000001">
    <property type="protein sequence ID" value="PYD40737.1"/>
    <property type="molecule type" value="Genomic_DNA"/>
</dbReference>
<dbReference type="PANTHER" id="PTHR30126">
    <property type="entry name" value="HTH-TYPE TRANSCRIPTIONAL REGULATOR"/>
    <property type="match status" value="1"/>
</dbReference>
<dbReference type="Proteomes" id="UP000248196">
    <property type="component" value="Unassembled WGS sequence"/>
</dbReference>
<dbReference type="PRINTS" id="PR00039">
    <property type="entry name" value="HTHLYSR"/>
</dbReference>
<dbReference type="AlphaFoldDB" id="A0A318PMF8"/>
<dbReference type="Gene3D" id="3.40.190.10">
    <property type="entry name" value="Periplasmic binding protein-like II"/>
    <property type="match status" value="2"/>
</dbReference>
<dbReference type="SUPFAM" id="SSF46785">
    <property type="entry name" value="Winged helix' DNA-binding domain"/>
    <property type="match status" value="1"/>
</dbReference>
<sequence>MIRELKTFLMVAKEGTFAAAGNKIGLTQAAVSAQMQRLEADLNFPLFDRSGRNARLNQKGLQLISQAQELLSLYDGLGERLNLATPGKTITIGAIASIQRTLLPDALTAFCRHSAGCRIRVIPGLSMELINLVDAGEIDMAAVLKPPFALPTGLQWSALAHEPFHLIVPKNVAGNDIAALLSDQPFIRYDRSSFGGRQVDRFLREMNLSVNEICEVDELEAILKLVSNGMGVALLPRTANWRRWPASVRAIGLNEKVFYRDVGLIHRPLENLDDNVRRISEQIILQAGR</sequence>
<evidence type="ECO:0000256" key="1">
    <source>
        <dbReference type="ARBA" id="ARBA00009437"/>
    </source>
</evidence>
<evidence type="ECO:0000256" key="5">
    <source>
        <dbReference type="ARBA" id="ARBA00023163"/>
    </source>
</evidence>
<dbReference type="InterPro" id="IPR005119">
    <property type="entry name" value="LysR_subst-bd"/>
</dbReference>
<evidence type="ECO:0000256" key="2">
    <source>
        <dbReference type="ARBA" id="ARBA00022491"/>
    </source>
</evidence>
<dbReference type="CDD" id="cd08427">
    <property type="entry name" value="PBP2_LTTR_like_2"/>
    <property type="match status" value="1"/>
</dbReference>
<dbReference type="InterPro" id="IPR036390">
    <property type="entry name" value="WH_DNA-bd_sf"/>
</dbReference>
<organism evidence="7 8">
    <name type="scientific">Serratia plymuthica</name>
    <dbReference type="NCBI Taxonomy" id="82996"/>
    <lineage>
        <taxon>Bacteria</taxon>
        <taxon>Pseudomonadati</taxon>
        <taxon>Pseudomonadota</taxon>
        <taxon>Gammaproteobacteria</taxon>
        <taxon>Enterobacterales</taxon>
        <taxon>Yersiniaceae</taxon>
        <taxon>Serratia</taxon>
    </lineage>
</organism>
<accession>A0A318PMF8</accession>
<dbReference type="GO" id="GO:0003700">
    <property type="term" value="F:DNA-binding transcription factor activity"/>
    <property type="evidence" value="ECO:0007669"/>
    <property type="project" value="InterPro"/>
</dbReference>
<keyword evidence="5" id="KW-0804">Transcription</keyword>
<dbReference type="Pfam" id="PF00126">
    <property type="entry name" value="HTH_1"/>
    <property type="match status" value="1"/>
</dbReference>
<comment type="caution">
    <text evidence="7">The sequence shown here is derived from an EMBL/GenBank/DDBJ whole genome shotgun (WGS) entry which is preliminary data.</text>
</comment>
<comment type="similarity">
    <text evidence="1">Belongs to the LysR transcriptional regulatory family.</text>
</comment>
<dbReference type="FunFam" id="1.10.10.10:FF:000001">
    <property type="entry name" value="LysR family transcriptional regulator"/>
    <property type="match status" value="1"/>
</dbReference>
<keyword evidence="4" id="KW-0238">DNA-binding</keyword>
<dbReference type="InterPro" id="IPR000847">
    <property type="entry name" value="LysR_HTH_N"/>
</dbReference>
<keyword evidence="2" id="KW-0678">Repressor</keyword>
<dbReference type="Gene3D" id="1.10.10.10">
    <property type="entry name" value="Winged helix-like DNA-binding domain superfamily/Winged helix DNA-binding domain"/>
    <property type="match status" value="1"/>
</dbReference>
<keyword evidence="3" id="KW-0805">Transcription regulation</keyword>
<name>A0A318PMF8_SERPL</name>
<evidence type="ECO:0000259" key="6">
    <source>
        <dbReference type="PROSITE" id="PS50931"/>
    </source>
</evidence>
<dbReference type="OrthoDB" id="6654833at2"/>
<evidence type="ECO:0000313" key="7">
    <source>
        <dbReference type="EMBL" id="PYD40737.1"/>
    </source>
</evidence>
<dbReference type="PANTHER" id="PTHR30126:SF94">
    <property type="entry name" value="LYSR FAMILY TRANSCRIPTIONAL REGULATOR"/>
    <property type="match status" value="1"/>
</dbReference>
<evidence type="ECO:0000256" key="3">
    <source>
        <dbReference type="ARBA" id="ARBA00023015"/>
    </source>
</evidence>
<feature type="domain" description="HTH lysR-type" evidence="6">
    <location>
        <begin position="1"/>
        <end position="57"/>
    </location>
</feature>
<dbReference type="Pfam" id="PF03466">
    <property type="entry name" value="LysR_substrate"/>
    <property type="match status" value="1"/>
</dbReference>
<reference evidence="7 8" key="1">
    <citation type="submission" date="2017-11" db="EMBL/GenBank/DDBJ databases">
        <title>Genome sequence of the oocydin A producing rhizobacterium Serratia plymuthica 4Rx5.</title>
        <authorList>
            <person name="Matilla M.A."/>
            <person name="Udaondo Z."/>
            <person name="Salmond G.P.C."/>
        </authorList>
    </citation>
    <scope>NUCLEOTIDE SEQUENCE [LARGE SCALE GENOMIC DNA]</scope>
    <source>
        <strain evidence="7 8">4Rx5</strain>
    </source>
</reference>
<dbReference type="RefSeq" id="WP_004946581.1">
    <property type="nucleotide sequence ID" value="NZ_MQML01000261.1"/>
</dbReference>
<dbReference type="SUPFAM" id="SSF53850">
    <property type="entry name" value="Periplasmic binding protein-like II"/>
    <property type="match status" value="1"/>
</dbReference>
<protein>
    <submittedName>
        <fullName evidence="7">LysR family transcriptional regulator</fullName>
    </submittedName>
</protein>
<dbReference type="PROSITE" id="PS50931">
    <property type="entry name" value="HTH_LYSR"/>
    <property type="match status" value="1"/>
</dbReference>
<gene>
    <name evidence="7" type="ORF">CT690_05505</name>
</gene>
<proteinExistence type="inferred from homology"/>
<dbReference type="InterPro" id="IPR036388">
    <property type="entry name" value="WH-like_DNA-bd_sf"/>
</dbReference>
<dbReference type="GO" id="GO:0000976">
    <property type="term" value="F:transcription cis-regulatory region binding"/>
    <property type="evidence" value="ECO:0007669"/>
    <property type="project" value="TreeGrafter"/>
</dbReference>
<evidence type="ECO:0000256" key="4">
    <source>
        <dbReference type="ARBA" id="ARBA00023125"/>
    </source>
</evidence>